<name>A0A852T0D4_9MICO</name>
<dbReference type="AlphaFoldDB" id="A0A852T0D4"/>
<dbReference type="EMBL" id="JACCBJ010000001">
    <property type="protein sequence ID" value="NYD74899.1"/>
    <property type="molecule type" value="Genomic_DNA"/>
</dbReference>
<reference evidence="2 3" key="1">
    <citation type="submission" date="2020-07" db="EMBL/GenBank/DDBJ databases">
        <title>Sequencing the genomes of 1000 actinobacteria strains.</title>
        <authorList>
            <person name="Klenk H.-P."/>
        </authorList>
    </citation>
    <scope>NUCLEOTIDE SEQUENCE [LARGE SCALE GENOMIC DNA]</scope>
    <source>
        <strain evidence="2 3">DSM 23871</strain>
    </source>
</reference>
<dbReference type="RefSeq" id="WP_179456935.1">
    <property type="nucleotide sequence ID" value="NZ_BAAAPX010000001.1"/>
</dbReference>
<dbReference type="Proteomes" id="UP000589620">
    <property type="component" value="Unassembled WGS sequence"/>
</dbReference>
<evidence type="ECO:0000256" key="1">
    <source>
        <dbReference type="SAM" id="MobiDB-lite"/>
    </source>
</evidence>
<evidence type="ECO:0000313" key="2">
    <source>
        <dbReference type="EMBL" id="NYD74899.1"/>
    </source>
</evidence>
<keyword evidence="3" id="KW-1185">Reference proteome</keyword>
<feature type="compositionally biased region" description="Basic and acidic residues" evidence="1">
    <location>
        <begin position="91"/>
        <end position="139"/>
    </location>
</feature>
<protein>
    <recommendedName>
        <fullName evidence="4">MarR family transcriptional regulator</fullName>
    </recommendedName>
</protein>
<accession>A0A852T0D4</accession>
<feature type="region of interest" description="Disordered" evidence="1">
    <location>
        <begin position="285"/>
        <end position="304"/>
    </location>
</feature>
<gene>
    <name evidence="2" type="ORF">BJ963_002418</name>
</gene>
<dbReference type="SUPFAM" id="SSF46785">
    <property type="entry name" value="Winged helix' DNA-binding domain"/>
    <property type="match status" value="2"/>
</dbReference>
<comment type="caution">
    <text evidence="2">The sequence shown here is derived from an EMBL/GenBank/DDBJ whole genome shotgun (WGS) entry which is preliminary data.</text>
</comment>
<dbReference type="Gene3D" id="1.10.10.10">
    <property type="entry name" value="Winged helix-like DNA-binding domain superfamily/Winged helix DNA-binding domain"/>
    <property type="match status" value="2"/>
</dbReference>
<dbReference type="InterPro" id="IPR036390">
    <property type="entry name" value="WH_DNA-bd_sf"/>
</dbReference>
<sequence>MTKIDDSTQTPPGYWFGVIEGRQHERMREALADLGLRRGSWRILHTLADGPATPDELAERLPHGGRRDRRENAGGRGFAHGHGYHPGWRGQEPRDERPTSPDDGDERRPHGDRHHDEHAHHGEHEHHEHERHEHERHEHNGLPSAFERGYERGFDRGFAFGAVRAGHPFGPYAAHAGGPFPGGYAFPGPARGFGGPWGHRHHPFDRDGRAERRAAHRVRRVLAEFVERGWVWFDGDRATLTDEGRAAHDEAFARVQAVRVELANGISEQDYATTMSTLETMARNLGWQPGRPAGSQDGAPSMDA</sequence>
<dbReference type="InterPro" id="IPR036388">
    <property type="entry name" value="WH-like_DNA-bd_sf"/>
</dbReference>
<feature type="region of interest" description="Disordered" evidence="1">
    <location>
        <begin position="51"/>
        <end position="139"/>
    </location>
</feature>
<proteinExistence type="predicted"/>
<evidence type="ECO:0008006" key="4">
    <source>
        <dbReference type="Google" id="ProtNLM"/>
    </source>
</evidence>
<evidence type="ECO:0000313" key="3">
    <source>
        <dbReference type="Proteomes" id="UP000589620"/>
    </source>
</evidence>
<organism evidence="2 3">
    <name type="scientific">Leifsonia soli</name>
    <dbReference type="NCBI Taxonomy" id="582665"/>
    <lineage>
        <taxon>Bacteria</taxon>
        <taxon>Bacillati</taxon>
        <taxon>Actinomycetota</taxon>
        <taxon>Actinomycetes</taxon>
        <taxon>Micrococcales</taxon>
        <taxon>Microbacteriaceae</taxon>
        <taxon>Leifsonia</taxon>
    </lineage>
</organism>